<accession>A0A0E0CFJ0</accession>
<dbReference type="EnsemblPlants" id="OMERI02G04440.1">
    <property type="protein sequence ID" value="OMERI02G04440.1"/>
    <property type="gene ID" value="OMERI02G04440"/>
</dbReference>
<reference evidence="2" key="2">
    <citation type="submission" date="2018-05" db="EMBL/GenBank/DDBJ databases">
        <title>OmerRS3 (Oryza meridionalis Reference Sequence Version 3).</title>
        <authorList>
            <person name="Zhang J."/>
            <person name="Kudrna D."/>
            <person name="Lee S."/>
            <person name="Talag J."/>
            <person name="Welchert J."/>
            <person name="Wing R.A."/>
        </authorList>
    </citation>
    <scope>NUCLEOTIDE SEQUENCE [LARGE SCALE GENOMIC DNA]</scope>
    <source>
        <strain evidence="2">cv. OR44</strain>
    </source>
</reference>
<name>A0A0E0CFJ0_9ORYZ</name>
<proteinExistence type="predicted"/>
<feature type="compositionally biased region" description="Low complexity" evidence="1">
    <location>
        <begin position="52"/>
        <end position="72"/>
    </location>
</feature>
<dbReference type="AlphaFoldDB" id="A0A0E0CFJ0"/>
<dbReference type="HOGENOM" id="CLU_2577869_0_0_1"/>
<sequence>MFFPDADDESDNSDFIDALINPSDPTFPNPTPVAAAVAMASAVGGREWEGSAPPAAVAARLPPSMTTTRPAPSRAPPSPSL</sequence>
<feature type="region of interest" description="Disordered" evidence="1">
    <location>
        <begin position="47"/>
        <end position="81"/>
    </location>
</feature>
<evidence type="ECO:0000313" key="3">
    <source>
        <dbReference type="Proteomes" id="UP000008021"/>
    </source>
</evidence>
<evidence type="ECO:0000256" key="1">
    <source>
        <dbReference type="SAM" id="MobiDB-lite"/>
    </source>
</evidence>
<organism evidence="2">
    <name type="scientific">Oryza meridionalis</name>
    <dbReference type="NCBI Taxonomy" id="40149"/>
    <lineage>
        <taxon>Eukaryota</taxon>
        <taxon>Viridiplantae</taxon>
        <taxon>Streptophyta</taxon>
        <taxon>Embryophyta</taxon>
        <taxon>Tracheophyta</taxon>
        <taxon>Spermatophyta</taxon>
        <taxon>Magnoliopsida</taxon>
        <taxon>Liliopsida</taxon>
        <taxon>Poales</taxon>
        <taxon>Poaceae</taxon>
        <taxon>BOP clade</taxon>
        <taxon>Oryzoideae</taxon>
        <taxon>Oryzeae</taxon>
        <taxon>Oryzinae</taxon>
        <taxon>Oryza</taxon>
    </lineage>
</organism>
<protein>
    <submittedName>
        <fullName evidence="2">Uncharacterized protein</fullName>
    </submittedName>
</protein>
<evidence type="ECO:0000313" key="2">
    <source>
        <dbReference type="EnsemblPlants" id="OMERI02G04440.1"/>
    </source>
</evidence>
<dbReference type="Gramene" id="OMERI02G04440.1">
    <property type="protein sequence ID" value="OMERI02G04440.1"/>
    <property type="gene ID" value="OMERI02G04440"/>
</dbReference>
<reference evidence="2" key="1">
    <citation type="submission" date="2015-04" db="UniProtKB">
        <authorList>
            <consortium name="EnsemblPlants"/>
        </authorList>
    </citation>
    <scope>IDENTIFICATION</scope>
</reference>
<dbReference type="Proteomes" id="UP000008021">
    <property type="component" value="Chromosome 2"/>
</dbReference>
<keyword evidence="3" id="KW-1185">Reference proteome</keyword>